<dbReference type="GO" id="GO:0015074">
    <property type="term" value="P:DNA integration"/>
    <property type="evidence" value="ECO:0007669"/>
    <property type="project" value="InterPro"/>
</dbReference>
<dbReference type="SUPFAM" id="SSF56349">
    <property type="entry name" value="DNA breaking-rejoining enzymes"/>
    <property type="match status" value="1"/>
</dbReference>
<name>A0A0F9B8U9_9ZZZZ</name>
<protein>
    <recommendedName>
        <fullName evidence="3">Tyr recombinase domain-containing protein</fullName>
    </recommendedName>
</protein>
<feature type="non-terminal residue" evidence="2">
    <location>
        <position position="1"/>
    </location>
</feature>
<keyword evidence="1" id="KW-0233">DNA recombination</keyword>
<dbReference type="InterPro" id="IPR013762">
    <property type="entry name" value="Integrase-like_cat_sf"/>
</dbReference>
<evidence type="ECO:0000256" key="1">
    <source>
        <dbReference type="ARBA" id="ARBA00023172"/>
    </source>
</evidence>
<dbReference type="Gene3D" id="1.10.443.10">
    <property type="entry name" value="Intergrase catalytic core"/>
    <property type="match status" value="1"/>
</dbReference>
<dbReference type="GO" id="GO:0003677">
    <property type="term" value="F:DNA binding"/>
    <property type="evidence" value="ECO:0007669"/>
    <property type="project" value="InterPro"/>
</dbReference>
<gene>
    <name evidence="2" type="ORF">LCGC14_2756410</name>
</gene>
<dbReference type="AlphaFoldDB" id="A0A0F9B8U9"/>
<evidence type="ECO:0008006" key="3">
    <source>
        <dbReference type="Google" id="ProtNLM"/>
    </source>
</evidence>
<sequence>EITEWINSYVSERTGSTLGPHGKNNYVIAVKWILKRSKLISLSPKEMAKLKRFKAENKGRFIDDDSFYRILSYAPTDAHELAYLLMYETGIRPHELLSLTVEHVEERTDGLVLAKISDENPETPSRRNKTDLH</sequence>
<organism evidence="2">
    <name type="scientific">marine sediment metagenome</name>
    <dbReference type="NCBI Taxonomy" id="412755"/>
    <lineage>
        <taxon>unclassified sequences</taxon>
        <taxon>metagenomes</taxon>
        <taxon>ecological metagenomes</taxon>
    </lineage>
</organism>
<accession>A0A0F9B8U9</accession>
<dbReference type="EMBL" id="LAZR01050544">
    <property type="protein sequence ID" value="KKK87124.1"/>
    <property type="molecule type" value="Genomic_DNA"/>
</dbReference>
<evidence type="ECO:0000313" key="2">
    <source>
        <dbReference type="EMBL" id="KKK87124.1"/>
    </source>
</evidence>
<dbReference type="GO" id="GO:0006310">
    <property type="term" value="P:DNA recombination"/>
    <property type="evidence" value="ECO:0007669"/>
    <property type="project" value="UniProtKB-KW"/>
</dbReference>
<proteinExistence type="predicted"/>
<reference evidence="2" key="1">
    <citation type="journal article" date="2015" name="Nature">
        <title>Complex archaea that bridge the gap between prokaryotes and eukaryotes.</title>
        <authorList>
            <person name="Spang A."/>
            <person name="Saw J.H."/>
            <person name="Jorgensen S.L."/>
            <person name="Zaremba-Niedzwiedzka K."/>
            <person name="Martijn J."/>
            <person name="Lind A.E."/>
            <person name="van Eijk R."/>
            <person name="Schleper C."/>
            <person name="Guy L."/>
            <person name="Ettema T.J."/>
        </authorList>
    </citation>
    <scope>NUCLEOTIDE SEQUENCE</scope>
</reference>
<comment type="caution">
    <text evidence="2">The sequence shown here is derived from an EMBL/GenBank/DDBJ whole genome shotgun (WGS) entry which is preliminary data.</text>
</comment>
<dbReference type="InterPro" id="IPR011010">
    <property type="entry name" value="DNA_brk_join_enz"/>
</dbReference>